<organism evidence="3 4">
    <name type="scientific">Clostridium perfringens</name>
    <dbReference type="NCBI Taxonomy" id="1502"/>
    <lineage>
        <taxon>Bacteria</taxon>
        <taxon>Bacillati</taxon>
        <taxon>Bacillota</taxon>
        <taxon>Clostridia</taxon>
        <taxon>Eubacteriales</taxon>
        <taxon>Clostridiaceae</taxon>
        <taxon>Clostridium</taxon>
    </lineage>
</organism>
<dbReference type="RefSeq" id="WP_279857776.1">
    <property type="nucleotide sequence ID" value="NZ_JARVUX010000003.1"/>
</dbReference>
<dbReference type="InterPro" id="IPR025588">
    <property type="entry name" value="YcxB-like_C"/>
</dbReference>
<keyword evidence="1" id="KW-0472">Membrane</keyword>
<comment type="caution">
    <text evidence="3">The sequence shown here is derived from an EMBL/GenBank/DDBJ whole genome shotgun (WGS) entry which is preliminary data.</text>
</comment>
<evidence type="ECO:0000259" key="2">
    <source>
        <dbReference type="Pfam" id="PF14317"/>
    </source>
</evidence>
<feature type="transmembrane region" description="Helical" evidence="1">
    <location>
        <begin position="54"/>
        <end position="72"/>
    </location>
</feature>
<keyword evidence="1" id="KW-1133">Transmembrane helix</keyword>
<feature type="transmembrane region" description="Helical" evidence="1">
    <location>
        <begin position="23"/>
        <end position="48"/>
    </location>
</feature>
<dbReference type="AlphaFoldDB" id="A0AAP4A776"/>
<dbReference type="Pfam" id="PF14317">
    <property type="entry name" value="YcxB"/>
    <property type="match status" value="1"/>
</dbReference>
<reference evidence="3" key="1">
    <citation type="submission" date="2023-04" db="EMBL/GenBank/DDBJ databases">
        <title>Epidemiological investigation of Clostridium perfringens isolated from cattle.</title>
        <authorList>
            <person name="Tian R."/>
        </authorList>
    </citation>
    <scope>NUCLEOTIDE SEQUENCE</scope>
    <source>
        <strain evidence="3">ZWCP172</strain>
    </source>
</reference>
<gene>
    <name evidence="3" type="ORF">QDQ28_09830</name>
</gene>
<proteinExistence type="predicted"/>
<evidence type="ECO:0000313" key="4">
    <source>
        <dbReference type="Proteomes" id="UP001222958"/>
    </source>
</evidence>
<evidence type="ECO:0000313" key="3">
    <source>
        <dbReference type="EMBL" id="MDH2336488.1"/>
    </source>
</evidence>
<dbReference type="EMBL" id="JARVUX010000003">
    <property type="protein sequence ID" value="MDH2336488.1"/>
    <property type="molecule type" value="Genomic_DNA"/>
</dbReference>
<feature type="domain" description="YcxB-like C-terminal" evidence="2">
    <location>
        <begin position="105"/>
        <end position="162"/>
    </location>
</feature>
<evidence type="ECO:0000256" key="1">
    <source>
        <dbReference type="SAM" id="Phobius"/>
    </source>
</evidence>
<sequence length="183" mass="21794">MLEFVLNKNEFVKCRKDFISREIFFWTFFEIIGAIFVFLMTMVFIKASKDLNNSFYFVTLLAWFIFSIVCNIKNRRIIECNIEEKVKFLESKDMFGNCKIEVLSNGIRIEYNEGAVERIYPWKIIREVFSFKENIYFFISSIDYVSIPKGAFKNKEERISFLNKISSDRNNVRERILSIIGLA</sequence>
<accession>A0AAP4A776</accession>
<keyword evidence="1" id="KW-0812">Transmembrane</keyword>
<name>A0AAP4A776_CLOPF</name>
<dbReference type="Proteomes" id="UP001222958">
    <property type="component" value="Unassembled WGS sequence"/>
</dbReference>
<protein>
    <submittedName>
        <fullName evidence="3">YcxB family protein</fullName>
    </submittedName>
</protein>